<dbReference type="EMBL" id="MT142401">
    <property type="protein sequence ID" value="QJA79990.1"/>
    <property type="molecule type" value="Genomic_DNA"/>
</dbReference>
<sequence>MAKASRMNVSIQVMGLKQAQKQLAAQGKKVDSVLRGALNSTATKSRTERYVKPMSKLFKSSVLGSRLGNADVRGKLTIKRARKGRMNSRIIPSSSSVRVDDYRRWVFEVLAPTRARVYVYGLRGRKVAAGFVNPASSRAVPLRTRGSRTSARGKTYTTKKALSAALGPSAAYWFKQLTTTQTIKWTTDFLQEEFAKRMQKELDKAAK</sequence>
<evidence type="ECO:0000313" key="1">
    <source>
        <dbReference type="EMBL" id="QJA64750.1"/>
    </source>
</evidence>
<accession>A0A6M3KDN5</accession>
<gene>
    <name evidence="2" type="ORF">MM415A00805_0017</name>
    <name evidence="1" type="ORF">MM415B00468_0037</name>
</gene>
<evidence type="ECO:0008006" key="3">
    <source>
        <dbReference type="Google" id="ProtNLM"/>
    </source>
</evidence>
<organism evidence="2">
    <name type="scientific">viral metagenome</name>
    <dbReference type="NCBI Taxonomy" id="1070528"/>
    <lineage>
        <taxon>unclassified sequences</taxon>
        <taxon>metagenomes</taxon>
        <taxon>organismal metagenomes</taxon>
    </lineage>
</organism>
<evidence type="ECO:0000313" key="2">
    <source>
        <dbReference type="EMBL" id="QJA79990.1"/>
    </source>
</evidence>
<dbReference type="AlphaFoldDB" id="A0A6M3KDN5"/>
<proteinExistence type="predicted"/>
<reference evidence="2" key="1">
    <citation type="submission" date="2020-03" db="EMBL/GenBank/DDBJ databases">
        <title>The deep terrestrial virosphere.</title>
        <authorList>
            <person name="Holmfeldt K."/>
            <person name="Nilsson E."/>
            <person name="Simone D."/>
            <person name="Lopez-Fernandez M."/>
            <person name="Wu X."/>
            <person name="de Brujin I."/>
            <person name="Lundin D."/>
            <person name="Andersson A."/>
            <person name="Bertilsson S."/>
            <person name="Dopson M."/>
        </authorList>
    </citation>
    <scope>NUCLEOTIDE SEQUENCE</scope>
    <source>
        <strain evidence="2">MM415A00805</strain>
        <strain evidence="1">MM415B00468</strain>
    </source>
</reference>
<name>A0A6M3KDN5_9ZZZZ</name>
<dbReference type="EMBL" id="MT141525">
    <property type="protein sequence ID" value="QJA64750.1"/>
    <property type="molecule type" value="Genomic_DNA"/>
</dbReference>
<protein>
    <recommendedName>
        <fullName evidence="3">Minor tail protein</fullName>
    </recommendedName>
</protein>